<dbReference type="InterPro" id="IPR043128">
    <property type="entry name" value="Rev_trsase/Diguanyl_cyclase"/>
</dbReference>
<evidence type="ECO:0000256" key="3">
    <source>
        <dbReference type="ARBA" id="ARBA00022679"/>
    </source>
</evidence>
<dbReference type="Pfam" id="PF03732">
    <property type="entry name" value="Retrotrans_gag"/>
    <property type="match status" value="1"/>
</dbReference>
<keyword evidence="8" id="KW-0695">RNA-directed DNA polymerase</keyword>
<keyword evidence="4" id="KW-0548">Nucleotidyltransferase</keyword>
<dbReference type="InterPro" id="IPR005162">
    <property type="entry name" value="Retrotrans_gag_dom"/>
</dbReference>
<dbReference type="FunFam" id="3.30.70.270:FF:000020">
    <property type="entry name" value="Transposon Tf2-6 polyprotein-like Protein"/>
    <property type="match status" value="1"/>
</dbReference>
<dbReference type="GO" id="GO:0003735">
    <property type="term" value="F:structural constituent of ribosome"/>
    <property type="evidence" value="ECO:0007669"/>
    <property type="project" value="InterPro"/>
</dbReference>
<dbReference type="Gene3D" id="3.30.70.270">
    <property type="match status" value="2"/>
</dbReference>
<evidence type="ECO:0000259" key="11">
    <source>
        <dbReference type="Pfam" id="PF17917"/>
    </source>
</evidence>
<dbReference type="SUPFAM" id="SSF56672">
    <property type="entry name" value="DNA/RNA polymerases"/>
    <property type="match status" value="1"/>
</dbReference>
<dbReference type="GO" id="GO:0006412">
    <property type="term" value="P:translation"/>
    <property type="evidence" value="ECO:0007669"/>
    <property type="project" value="InterPro"/>
</dbReference>
<sequence>MYLCGDAIVWHECYMQDKATFLDWRDYISDMSLRFGEGELQDPIVLWKNLNQIGSVSDYQKEFERIRARVKCSKRQFVAMFVGGLKEEIQHAVRAPLPSLKSLPPLLPLPPDSQRLPLPNSFEFPPINPKEKKQKGLCFWCDERHGPGHRCSKKKLYNLEIISIDEDAGSVETNDENFDLNQMLITEPHISTHALTGEVGYNTIKMIGQVGKRQILILIDSGSTHNFLNAKLAKELRCEIKGAKSYQVILADGSKITGVEKCDKFKREVQGHVFTIEVMLLPLREYDLILGIQWLEPLGQVLWDFKLRTLHFKYKSHLVHIEVAPKPTIKWVENDKLLSLLLKKEQDDKSDYFLVQVISEVDSRCSLNATEVVEKPVNLRKLLEEFSEVFDEAKSLPDSRSLDHQIHLKTGTEPISIRPYKYPSIQKDAMEQIVSEMLQSGVIRNSTSSFSSPVVMVKKRGGTWRMCIDYKELNKAIVKNKFPMPVIEELLDELHGAKYFSKIDLRSGYHQIEMKEANIHKTAFRTHQGRYEFLVIPFGLTNAHSTFQATMNFAFQQYLRKFVLRIEYLGHIISSQGVATNPNKIVAMKEWPMPKNVKKLRGFLGLTGYYRRFVRNYGLISRPLTNLLKKNSFTWGQAAQEAFEELKKAMTSTPVLALPNFQEEFVIEIDASSLSTYEKELLALVLAVTKWRPYLVERHFVIKMDLHSLKYLLEQRIVTLAQQKWLSKLLGGRGVLLRRLLGKLVLTSSLGFQIFILILEDKDFREGGICYSPSICARMIPHKTKRGVVTLARFKVYEGIPSPYDKIKRMVIPDALKGVEASKGSQVLLFGTPVK</sequence>
<dbReference type="EMBL" id="BPVZ01000016">
    <property type="protein sequence ID" value="GKV00656.1"/>
    <property type="molecule type" value="Genomic_DNA"/>
</dbReference>
<feature type="domain" description="Reverse transcriptase" evidence="9">
    <location>
        <begin position="457"/>
        <end position="562"/>
    </location>
</feature>
<evidence type="ECO:0000313" key="12">
    <source>
        <dbReference type="EMBL" id="GKV00656.1"/>
    </source>
</evidence>
<keyword evidence="2" id="KW-0645">Protease</keyword>
<comment type="caution">
    <text evidence="12">The sequence shown here is derived from an EMBL/GenBank/DDBJ whole genome shotgun (WGS) entry which is preliminary data.</text>
</comment>
<dbReference type="Pfam" id="PF08284">
    <property type="entry name" value="RVP_2"/>
    <property type="match status" value="1"/>
</dbReference>
<keyword evidence="6" id="KW-0255">Endonuclease</keyword>
<evidence type="ECO:0000256" key="2">
    <source>
        <dbReference type="ARBA" id="ARBA00022670"/>
    </source>
</evidence>
<dbReference type="PANTHER" id="PTHR37984">
    <property type="entry name" value="PROTEIN CBG26694"/>
    <property type="match status" value="1"/>
</dbReference>
<evidence type="ECO:0000256" key="5">
    <source>
        <dbReference type="ARBA" id="ARBA00022722"/>
    </source>
</evidence>
<dbReference type="GO" id="GO:0005840">
    <property type="term" value="C:ribosome"/>
    <property type="evidence" value="ECO:0007669"/>
    <property type="project" value="InterPro"/>
</dbReference>
<dbReference type="CDD" id="cd01647">
    <property type="entry name" value="RT_LTR"/>
    <property type="match status" value="1"/>
</dbReference>
<dbReference type="Gene3D" id="3.90.1180.10">
    <property type="entry name" value="Ribosomal protein L13"/>
    <property type="match status" value="1"/>
</dbReference>
<accession>A0AAV5ILF7</accession>
<proteinExistence type="predicted"/>
<dbReference type="GO" id="GO:0003964">
    <property type="term" value="F:RNA-directed DNA polymerase activity"/>
    <property type="evidence" value="ECO:0007669"/>
    <property type="project" value="UniProtKB-KW"/>
</dbReference>
<evidence type="ECO:0000256" key="7">
    <source>
        <dbReference type="ARBA" id="ARBA00022801"/>
    </source>
</evidence>
<reference evidence="12 13" key="1">
    <citation type="journal article" date="2021" name="Commun. Biol.">
        <title>The genome of Shorea leprosula (Dipterocarpaceae) highlights the ecological relevance of drought in aseasonal tropical rainforests.</title>
        <authorList>
            <person name="Ng K.K.S."/>
            <person name="Kobayashi M.J."/>
            <person name="Fawcett J.A."/>
            <person name="Hatakeyama M."/>
            <person name="Paape T."/>
            <person name="Ng C.H."/>
            <person name="Ang C.C."/>
            <person name="Tnah L.H."/>
            <person name="Lee C.T."/>
            <person name="Nishiyama T."/>
            <person name="Sese J."/>
            <person name="O'Brien M.J."/>
            <person name="Copetti D."/>
            <person name="Mohd Noor M.I."/>
            <person name="Ong R.C."/>
            <person name="Putra M."/>
            <person name="Sireger I.Z."/>
            <person name="Indrioko S."/>
            <person name="Kosugi Y."/>
            <person name="Izuno A."/>
            <person name="Isagi Y."/>
            <person name="Lee S.L."/>
            <person name="Shimizu K.K."/>
        </authorList>
    </citation>
    <scope>NUCLEOTIDE SEQUENCE [LARGE SCALE GENOMIC DNA]</scope>
    <source>
        <strain evidence="12">214</strain>
    </source>
</reference>
<evidence type="ECO:0000256" key="1">
    <source>
        <dbReference type="ARBA" id="ARBA00012493"/>
    </source>
</evidence>
<evidence type="ECO:0000259" key="9">
    <source>
        <dbReference type="Pfam" id="PF00078"/>
    </source>
</evidence>
<keyword evidence="3" id="KW-0808">Transferase</keyword>
<dbReference type="GO" id="GO:0008233">
    <property type="term" value="F:peptidase activity"/>
    <property type="evidence" value="ECO:0007669"/>
    <property type="project" value="UniProtKB-KW"/>
</dbReference>
<protein>
    <recommendedName>
        <fullName evidence="1">RNA-directed DNA polymerase</fullName>
        <ecNumber evidence="1">2.7.7.49</ecNumber>
    </recommendedName>
</protein>
<keyword evidence="5" id="KW-0540">Nuclease</keyword>
<dbReference type="InterPro" id="IPR036899">
    <property type="entry name" value="Ribosomal_uL13_sf"/>
</dbReference>
<dbReference type="Pfam" id="PF17917">
    <property type="entry name" value="RT_RNaseH"/>
    <property type="match status" value="1"/>
</dbReference>
<dbReference type="InterPro" id="IPR041373">
    <property type="entry name" value="RT_RNaseH"/>
</dbReference>
<organism evidence="12 13">
    <name type="scientific">Rubroshorea leprosula</name>
    <dbReference type="NCBI Taxonomy" id="152421"/>
    <lineage>
        <taxon>Eukaryota</taxon>
        <taxon>Viridiplantae</taxon>
        <taxon>Streptophyta</taxon>
        <taxon>Embryophyta</taxon>
        <taxon>Tracheophyta</taxon>
        <taxon>Spermatophyta</taxon>
        <taxon>Magnoliopsida</taxon>
        <taxon>eudicotyledons</taxon>
        <taxon>Gunneridae</taxon>
        <taxon>Pentapetalae</taxon>
        <taxon>rosids</taxon>
        <taxon>malvids</taxon>
        <taxon>Malvales</taxon>
        <taxon>Dipterocarpaceae</taxon>
        <taxon>Rubroshorea</taxon>
    </lineage>
</organism>
<dbReference type="FunFam" id="3.10.10.10:FF:000007">
    <property type="entry name" value="Retrovirus-related Pol polyprotein from transposon 17.6-like Protein"/>
    <property type="match status" value="1"/>
</dbReference>
<dbReference type="Proteomes" id="UP001054252">
    <property type="component" value="Unassembled WGS sequence"/>
</dbReference>
<evidence type="ECO:0000313" key="13">
    <source>
        <dbReference type="Proteomes" id="UP001054252"/>
    </source>
</evidence>
<dbReference type="InterPro" id="IPR021109">
    <property type="entry name" value="Peptidase_aspartic_dom_sf"/>
</dbReference>
<dbReference type="InterPro" id="IPR050951">
    <property type="entry name" value="Retrovirus_Pol_polyprotein"/>
</dbReference>
<dbReference type="GO" id="GO:0004519">
    <property type="term" value="F:endonuclease activity"/>
    <property type="evidence" value="ECO:0007669"/>
    <property type="project" value="UniProtKB-KW"/>
</dbReference>
<dbReference type="InterPro" id="IPR043502">
    <property type="entry name" value="DNA/RNA_pol_sf"/>
</dbReference>
<evidence type="ECO:0000256" key="8">
    <source>
        <dbReference type="ARBA" id="ARBA00022918"/>
    </source>
</evidence>
<evidence type="ECO:0000256" key="4">
    <source>
        <dbReference type="ARBA" id="ARBA00022695"/>
    </source>
</evidence>
<feature type="domain" description="Reverse transcriptase RNase H-like" evidence="11">
    <location>
        <begin position="673"/>
        <end position="729"/>
    </location>
</feature>
<dbReference type="EC" id="2.7.7.49" evidence="1"/>
<dbReference type="Gene3D" id="2.40.70.10">
    <property type="entry name" value="Acid Proteases"/>
    <property type="match status" value="1"/>
</dbReference>
<keyword evidence="7" id="KW-0378">Hydrolase</keyword>
<evidence type="ECO:0000259" key="10">
    <source>
        <dbReference type="Pfam" id="PF03732"/>
    </source>
</evidence>
<dbReference type="SUPFAM" id="SSF50630">
    <property type="entry name" value="Acid proteases"/>
    <property type="match status" value="1"/>
</dbReference>
<feature type="domain" description="Retrotransposon gag" evidence="10">
    <location>
        <begin position="2"/>
        <end position="87"/>
    </location>
</feature>
<dbReference type="InterPro" id="IPR000477">
    <property type="entry name" value="RT_dom"/>
</dbReference>
<keyword evidence="13" id="KW-1185">Reference proteome</keyword>
<evidence type="ECO:0000256" key="6">
    <source>
        <dbReference type="ARBA" id="ARBA00022759"/>
    </source>
</evidence>
<gene>
    <name evidence="12" type="ORF">SLEP1_g13320</name>
</gene>
<dbReference type="GO" id="GO:0006508">
    <property type="term" value="P:proteolysis"/>
    <property type="evidence" value="ECO:0007669"/>
    <property type="project" value="UniProtKB-KW"/>
</dbReference>
<dbReference type="AlphaFoldDB" id="A0AAV5ILF7"/>
<dbReference type="CDD" id="cd00303">
    <property type="entry name" value="retropepsin_like"/>
    <property type="match status" value="1"/>
</dbReference>
<dbReference type="SUPFAM" id="SSF52161">
    <property type="entry name" value="Ribosomal protein L13"/>
    <property type="match status" value="1"/>
</dbReference>
<dbReference type="Pfam" id="PF00078">
    <property type="entry name" value="RVT_1"/>
    <property type="match status" value="1"/>
</dbReference>
<dbReference type="PANTHER" id="PTHR37984:SF5">
    <property type="entry name" value="PROTEIN NYNRIN-LIKE"/>
    <property type="match status" value="1"/>
</dbReference>
<name>A0AAV5ILF7_9ROSI</name>
<dbReference type="Gene3D" id="3.10.10.10">
    <property type="entry name" value="HIV Type 1 Reverse Transcriptase, subunit A, domain 1"/>
    <property type="match status" value="1"/>
</dbReference>